<keyword evidence="14" id="KW-1185">Reference proteome</keyword>
<reference evidence="13 14" key="1">
    <citation type="journal article" date="2019" name="Int. J. Syst. Evol. Microbiol.">
        <title>The Global Catalogue of Microorganisms (GCM) 10K type strain sequencing project: providing services to taxonomists for standard genome sequencing and annotation.</title>
        <authorList>
            <consortium name="The Broad Institute Genomics Platform"/>
            <consortium name="The Broad Institute Genome Sequencing Center for Infectious Disease"/>
            <person name="Wu L."/>
            <person name="Ma J."/>
        </authorList>
    </citation>
    <scope>NUCLEOTIDE SEQUENCE [LARGE SCALE GENOMIC DNA]</scope>
    <source>
        <strain evidence="13 14">CGMCC 1.10387</strain>
    </source>
</reference>
<dbReference type="InterPro" id="IPR004485">
    <property type="entry name" value="Cobalamin_biosynth_CobD/CbiB"/>
</dbReference>
<dbReference type="GO" id="GO:0009236">
    <property type="term" value="P:cobalamin biosynthetic process"/>
    <property type="evidence" value="ECO:0007669"/>
    <property type="project" value="UniProtKB-UniRule"/>
</dbReference>
<name>A0ABD6DQ68_9EURY</name>
<sequence>MPVPAAAAVVLAAGLDAVVGEPPARVHPVALLGRLVARIDRRDRGGADSRGPVGQWSHPRLVGVLTAGVVPLGFAAVAAAAVAAASVVSVGVGTPWLGAAVAAGVLFSTTSLRLLLDSARAVIDESDADIDAARGDLRALAGRDADGLGPGHVRSAAVESLAENLADGLVAPLLAFAVAVAATGAFATPASPPAQPAVSLPLVAGAGAAAWVKGVNTLDSMLGYRSNPIGWAPARLDDAVMWLPARLSALLLAVAAGSPATPFRPSVRALAGRPSSPNSGWPMATMATLLPARLHKPGTYDLDPAAAGRSRAAPAAPASDAPGRVRTSGSKVATTPLPDAATAGRAVGITRRAGALAFVVAGVIAWF</sequence>
<evidence type="ECO:0000256" key="12">
    <source>
        <dbReference type="SAM" id="MobiDB-lite"/>
    </source>
</evidence>
<evidence type="ECO:0000256" key="11">
    <source>
        <dbReference type="HAMAP-Rule" id="MF_00024"/>
    </source>
</evidence>
<dbReference type="AlphaFoldDB" id="A0ABD6DQ68"/>
<protein>
    <recommendedName>
        <fullName evidence="5 11">Probable cobalamin biosynthesis protein CobD</fullName>
    </recommendedName>
</protein>
<evidence type="ECO:0000256" key="4">
    <source>
        <dbReference type="ARBA" id="ARBA00006263"/>
    </source>
</evidence>
<evidence type="ECO:0000256" key="5">
    <source>
        <dbReference type="ARBA" id="ARBA00016185"/>
    </source>
</evidence>
<feature type="compositionally biased region" description="Low complexity" evidence="12">
    <location>
        <begin position="303"/>
        <end position="322"/>
    </location>
</feature>
<evidence type="ECO:0000256" key="10">
    <source>
        <dbReference type="ARBA" id="ARBA00023136"/>
    </source>
</evidence>
<keyword evidence="7 11" id="KW-0169">Cobalamin biosynthesis</keyword>
<comment type="caution">
    <text evidence="11">Lacks conserved residue(s) required for the propagation of feature annotation.</text>
</comment>
<proteinExistence type="inferred from homology"/>
<accession>A0ABD6DQ68</accession>
<comment type="subcellular location">
    <subcellularLocation>
        <location evidence="2 11">Cell membrane</location>
        <topology evidence="2 11">Multi-pass membrane protein</topology>
    </subcellularLocation>
</comment>
<gene>
    <name evidence="11" type="primary">cobD</name>
    <name evidence="13" type="ORF">ACFSAS_02120</name>
</gene>
<feature type="transmembrane region" description="Helical" evidence="11">
    <location>
        <begin position="96"/>
        <end position="116"/>
    </location>
</feature>
<feature type="region of interest" description="Disordered" evidence="12">
    <location>
        <begin position="301"/>
        <end position="337"/>
    </location>
</feature>
<feature type="transmembrane region" description="Helical" evidence="11">
    <location>
        <begin position="61"/>
        <end position="84"/>
    </location>
</feature>
<dbReference type="HAMAP" id="MF_00024">
    <property type="entry name" value="CobD_CbiB"/>
    <property type="match status" value="1"/>
</dbReference>
<dbReference type="Proteomes" id="UP001597092">
    <property type="component" value="Unassembled WGS sequence"/>
</dbReference>
<keyword evidence="6 11" id="KW-1003">Cell membrane</keyword>
<comment type="pathway">
    <text evidence="3 11">Cofactor biosynthesis; adenosylcobalamin biosynthesis.</text>
</comment>
<organism evidence="13 14">
    <name type="scientific">Halobellus litoreus</name>
    <dbReference type="NCBI Taxonomy" id="755310"/>
    <lineage>
        <taxon>Archaea</taxon>
        <taxon>Methanobacteriati</taxon>
        <taxon>Methanobacteriota</taxon>
        <taxon>Stenosarchaea group</taxon>
        <taxon>Halobacteria</taxon>
        <taxon>Halobacteriales</taxon>
        <taxon>Haloferacaceae</taxon>
        <taxon>Halobellus</taxon>
    </lineage>
</organism>
<evidence type="ECO:0000313" key="14">
    <source>
        <dbReference type="Proteomes" id="UP001597092"/>
    </source>
</evidence>
<evidence type="ECO:0000256" key="6">
    <source>
        <dbReference type="ARBA" id="ARBA00022475"/>
    </source>
</evidence>
<evidence type="ECO:0000256" key="1">
    <source>
        <dbReference type="ARBA" id="ARBA00003384"/>
    </source>
</evidence>
<keyword evidence="9 11" id="KW-1133">Transmembrane helix</keyword>
<evidence type="ECO:0000256" key="2">
    <source>
        <dbReference type="ARBA" id="ARBA00004651"/>
    </source>
</evidence>
<keyword evidence="8 11" id="KW-0812">Transmembrane</keyword>
<comment type="caution">
    <text evidence="13">The sequence shown here is derived from an EMBL/GenBank/DDBJ whole genome shotgun (WGS) entry which is preliminary data.</text>
</comment>
<dbReference type="RefSeq" id="WP_390281360.1">
    <property type="nucleotide sequence ID" value="NZ_JBHUDP010000001.1"/>
</dbReference>
<dbReference type="EMBL" id="JBHUDP010000001">
    <property type="protein sequence ID" value="MFD1684402.1"/>
    <property type="molecule type" value="Genomic_DNA"/>
</dbReference>
<dbReference type="Pfam" id="PF03186">
    <property type="entry name" value="CobD_Cbib"/>
    <property type="match status" value="1"/>
</dbReference>
<evidence type="ECO:0000256" key="9">
    <source>
        <dbReference type="ARBA" id="ARBA00022989"/>
    </source>
</evidence>
<evidence type="ECO:0000256" key="7">
    <source>
        <dbReference type="ARBA" id="ARBA00022573"/>
    </source>
</evidence>
<dbReference type="PANTHER" id="PTHR34308">
    <property type="entry name" value="COBALAMIN BIOSYNTHESIS PROTEIN CBIB"/>
    <property type="match status" value="1"/>
</dbReference>
<evidence type="ECO:0000256" key="8">
    <source>
        <dbReference type="ARBA" id="ARBA00022692"/>
    </source>
</evidence>
<keyword evidence="10 11" id="KW-0472">Membrane</keyword>
<dbReference type="PANTHER" id="PTHR34308:SF1">
    <property type="entry name" value="COBALAMIN BIOSYNTHESIS PROTEIN CBIB"/>
    <property type="match status" value="1"/>
</dbReference>
<evidence type="ECO:0000256" key="3">
    <source>
        <dbReference type="ARBA" id="ARBA00004953"/>
    </source>
</evidence>
<evidence type="ECO:0000313" key="13">
    <source>
        <dbReference type="EMBL" id="MFD1684402.1"/>
    </source>
</evidence>
<comment type="similarity">
    <text evidence="4 11">Belongs to the CobD/CbiB family.</text>
</comment>
<dbReference type="GO" id="GO:0005886">
    <property type="term" value="C:plasma membrane"/>
    <property type="evidence" value="ECO:0007669"/>
    <property type="project" value="UniProtKB-SubCell"/>
</dbReference>
<comment type="function">
    <text evidence="1 11">Converts cobyric acid to cobinamide by the addition of aminopropanol on the F carboxylic group.</text>
</comment>
<dbReference type="GO" id="GO:0015420">
    <property type="term" value="F:ABC-type vitamin B12 transporter activity"/>
    <property type="evidence" value="ECO:0007669"/>
    <property type="project" value="UniProtKB-UniRule"/>
</dbReference>